<dbReference type="GO" id="GO:1990072">
    <property type="term" value="C:TRAPPIII protein complex"/>
    <property type="evidence" value="ECO:0007669"/>
    <property type="project" value="TreeGrafter"/>
</dbReference>
<dbReference type="GO" id="GO:1990070">
    <property type="term" value="C:TRAPPI protein complex"/>
    <property type="evidence" value="ECO:0007669"/>
    <property type="project" value="TreeGrafter"/>
</dbReference>
<dbReference type="CDD" id="cd14943">
    <property type="entry name" value="TRAPPC5_Trs31"/>
    <property type="match status" value="1"/>
</dbReference>
<comment type="subcellular location">
    <subcellularLocation>
        <location evidence="3">Endoplasmic reticulum</location>
    </subcellularLocation>
    <subcellularLocation>
        <location evidence="2 10">Golgi apparatus</location>
        <location evidence="2 10">cis-Golgi network</location>
    </subcellularLocation>
</comment>
<evidence type="ECO:0000256" key="3">
    <source>
        <dbReference type="ARBA" id="ARBA00004240"/>
    </source>
</evidence>
<dbReference type="FunFam" id="3.30.1380.20:FF:000005">
    <property type="entry name" value="Trafficking protein particle complex subunit 5"/>
    <property type="match status" value="1"/>
</dbReference>
<evidence type="ECO:0000256" key="10">
    <source>
        <dbReference type="PIRNR" id="PIRNR017479"/>
    </source>
</evidence>
<evidence type="ECO:0000256" key="4">
    <source>
        <dbReference type="ARBA" id="ARBA00006218"/>
    </source>
</evidence>
<keyword evidence="13" id="KW-1185">Reference proteome</keyword>
<dbReference type="GO" id="GO:0005783">
    <property type="term" value="C:endoplasmic reticulum"/>
    <property type="evidence" value="ECO:0007669"/>
    <property type="project" value="UniProtKB-SubCell"/>
</dbReference>
<evidence type="ECO:0000256" key="7">
    <source>
        <dbReference type="ARBA" id="ARBA00022892"/>
    </source>
</evidence>
<dbReference type="PIRSF" id="PIRSF017479">
    <property type="entry name" value="TRAPP_I_complex_Trs31"/>
    <property type="match status" value="1"/>
</dbReference>
<organism evidence="12 13">
    <name type="scientific">Halocaridina rubra</name>
    <name type="common">Hawaiian red shrimp</name>
    <dbReference type="NCBI Taxonomy" id="373956"/>
    <lineage>
        <taxon>Eukaryota</taxon>
        <taxon>Metazoa</taxon>
        <taxon>Ecdysozoa</taxon>
        <taxon>Arthropoda</taxon>
        <taxon>Crustacea</taxon>
        <taxon>Multicrustacea</taxon>
        <taxon>Malacostraca</taxon>
        <taxon>Eumalacostraca</taxon>
        <taxon>Eucarida</taxon>
        <taxon>Decapoda</taxon>
        <taxon>Pleocyemata</taxon>
        <taxon>Caridea</taxon>
        <taxon>Atyoidea</taxon>
        <taxon>Atyidae</taxon>
        <taxon>Halocaridina</taxon>
    </lineage>
</organism>
<comment type="function">
    <text evidence="1 10">May play a role in vesicular transport from endoplasmic reticulum to Golgi.</text>
</comment>
<reference evidence="12 13" key="1">
    <citation type="submission" date="2023-11" db="EMBL/GenBank/DDBJ databases">
        <title>Halocaridina rubra genome assembly.</title>
        <authorList>
            <person name="Smith C."/>
        </authorList>
    </citation>
    <scope>NUCLEOTIDE SEQUENCE [LARGE SCALE GENOMIC DNA]</scope>
    <source>
        <strain evidence="12">EP-1</strain>
        <tissue evidence="12">Whole</tissue>
    </source>
</reference>
<evidence type="ECO:0000313" key="12">
    <source>
        <dbReference type="EMBL" id="KAK7078313.1"/>
    </source>
</evidence>
<dbReference type="Proteomes" id="UP001381693">
    <property type="component" value="Unassembled WGS sequence"/>
</dbReference>
<gene>
    <name evidence="12" type="primary">TRAPPC5</name>
    <name evidence="12" type="ORF">SK128_010441</name>
</gene>
<dbReference type="InterPro" id="IPR007194">
    <property type="entry name" value="TRAPP_component"/>
</dbReference>
<sequence>MSFLTANLSNHVNKPKIHLRVIELAQKCLFTLTSSKEQKQEEEETQEKMSSSKQRPSILDKSLSRGKSEVSLTAYALLFSEMVQYCQNRVKTVNELHNKLSELGQSVGVRMVELLFVRERNYKREIKLLNILLFVKGTLWKSLFGKEADKLDRATDDERIYYLIEKEPLVNRFISVPRDKSSINCAAFIAGIIEAVLTSTGFPAKVTALWHKGTTFMIKFDDNVLARDKQLEGR</sequence>
<dbReference type="SUPFAM" id="SSF111126">
    <property type="entry name" value="Ligand-binding domain in the NO signalling and Golgi transport"/>
    <property type="match status" value="1"/>
</dbReference>
<dbReference type="Pfam" id="PF04051">
    <property type="entry name" value="TRAPP"/>
    <property type="match status" value="1"/>
</dbReference>
<evidence type="ECO:0000256" key="1">
    <source>
        <dbReference type="ARBA" id="ARBA00002910"/>
    </source>
</evidence>
<comment type="subunit">
    <text evidence="10">Part of the multisubunit TRAPP (transport protein particle) complex.</text>
</comment>
<evidence type="ECO:0000256" key="2">
    <source>
        <dbReference type="ARBA" id="ARBA00004222"/>
    </source>
</evidence>
<dbReference type="InterPro" id="IPR016696">
    <property type="entry name" value="TRAPP-I_su5"/>
</dbReference>
<keyword evidence="8 10" id="KW-0333">Golgi apparatus</keyword>
<proteinExistence type="inferred from homology"/>
<keyword evidence="6 10" id="KW-0256">Endoplasmic reticulum</keyword>
<dbReference type="Gene3D" id="3.30.1380.20">
    <property type="entry name" value="Trafficking protein particle complex subunit 3"/>
    <property type="match status" value="1"/>
</dbReference>
<evidence type="ECO:0000256" key="5">
    <source>
        <dbReference type="ARBA" id="ARBA00022448"/>
    </source>
</evidence>
<keyword evidence="7 10" id="KW-0931">ER-Golgi transport</keyword>
<evidence type="ECO:0000256" key="11">
    <source>
        <dbReference type="SAM" id="MobiDB-lite"/>
    </source>
</evidence>
<evidence type="ECO:0000256" key="6">
    <source>
        <dbReference type="ARBA" id="ARBA00022824"/>
    </source>
</evidence>
<dbReference type="GO" id="GO:1990071">
    <property type="term" value="C:TRAPPII protein complex"/>
    <property type="evidence" value="ECO:0007669"/>
    <property type="project" value="TreeGrafter"/>
</dbReference>
<comment type="similarity">
    <text evidence="4 10">Belongs to the TRAPP small subunits family. BET3 subfamily.</text>
</comment>
<name>A0AAN8XDA6_HALRR</name>
<accession>A0AAN8XDA6</accession>
<keyword evidence="5 10" id="KW-0813">Transport</keyword>
<evidence type="ECO:0000256" key="8">
    <source>
        <dbReference type="ARBA" id="ARBA00023034"/>
    </source>
</evidence>
<dbReference type="GO" id="GO:0006888">
    <property type="term" value="P:endoplasmic reticulum to Golgi vesicle-mediated transport"/>
    <property type="evidence" value="ECO:0007669"/>
    <property type="project" value="TreeGrafter"/>
</dbReference>
<dbReference type="PANTHER" id="PTHR20902">
    <property type="entry name" value="41-2 PROTEIN ANTIGEN-RELATED"/>
    <property type="match status" value="1"/>
</dbReference>
<dbReference type="PANTHER" id="PTHR20902:SF0">
    <property type="entry name" value="TRAFFICKING PROTEIN PARTICLE COMPLEX SUBUNIT 5"/>
    <property type="match status" value="1"/>
</dbReference>
<dbReference type="AlphaFoldDB" id="A0AAN8XDA6"/>
<protein>
    <recommendedName>
        <fullName evidence="9 10">Trafficking protein particle complex subunit 5</fullName>
    </recommendedName>
</protein>
<evidence type="ECO:0000256" key="9">
    <source>
        <dbReference type="ARBA" id="ARBA00068379"/>
    </source>
</evidence>
<comment type="caution">
    <text evidence="12">The sequence shown here is derived from an EMBL/GenBank/DDBJ whole genome shotgun (WGS) entry which is preliminary data.</text>
</comment>
<dbReference type="InterPro" id="IPR024096">
    <property type="entry name" value="NO_sig/Golgi_transp_ligand-bd"/>
</dbReference>
<dbReference type="EMBL" id="JAXCGZ010007894">
    <property type="protein sequence ID" value="KAK7078313.1"/>
    <property type="molecule type" value="Genomic_DNA"/>
</dbReference>
<evidence type="ECO:0000313" key="13">
    <source>
        <dbReference type="Proteomes" id="UP001381693"/>
    </source>
</evidence>
<feature type="region of interest" description="Disordered" evidence="11">
    <location>
        <begin position="39"/>
        <end position="62"/>
    </location>
</feature>